<evidence type="ECO:0000256" key="2">
    <source>
        <dbReference type="RuleBase" id="RU362116"/>
    </source>
</evidence>
<dbReference type="GO" id="GO:0071978">
    <property type="term" value="P:bacterial-type flagellum-dependent swarming motility"/>
    <property type="evidence" value="ECO:0007669"/>
    <property type="project" value="TreeGrafter"/>
</dbReference>
<accession>A0AAJ1SWG8</accession>
<dbReference type="Proteomes" id="UP001237207">
    <property type="component" value="Unassembled WGS sequence"/>
</dbReference>
<evidence type="ECO:0000256" key="1">
    <source>
        <dbReference type="ARBA" id="ARBA00009677"/>
    </source>
</evidence>
<organism evidence="6 7">
    <name type="scientific">Oikeobacillus pervagus</name>
    <dbReference type="NCBI Taxonomy" id="1325931"/>
    <lineage>
        <taxon>Bacteria</taxon>
        <taxon>Bacillati</taxon>
        <taxon>Bacillota</taxon>
        <taxon>Bacilli</taxon>
        <taxon>Bacillales</taxon>
        <taxon>Bacillaceae</taxon>
        <taxon>Oikeobacillus</taxon>
    </lineage>
</organism>
<dbReference type="SUPFAM" id="SSF117143">
    <property type="entry name" value="Flagellar hook protein flgE"/>
    <property type="match status" value="1"/>
</dbReference>
<dbReference type="Pfam" id="PF22692">
    <property type="entry name" value="LlgE_F_G_D1"/>
    <property type="match status" value="1"/>
</dbReference>
<dbReference type="AlphaFoldDB" id="A0AAJ1SWG8"/>
<dbReference type="InterPro" id="IPR001444">
    <property type="entry name" value="Flag_bb_rod_N"/>
</dbReference>
<feature type="domain" description="Flagellar basal-body/hook protein C-terminal" evidence="4">
    <location>
        <begin position="227"/>
        <end position="270"/>
    </location>
</feature>
<comment type="subcellular location">
    <subcellularLocation>
        <location evidence="2">Bacterial flagellum basal body</location>
    </subcellularLocation>
</comment>
<comment type="similarity">
    <text evidence="1 2">Belongs to the flagella basal body rod proteins family.</text>
</comment>
<dbReference type="EMBL" id="JAUSUC010000004">
    <property type="protein sequence ID" value="MDQ0214118.1"/>
    <property type="molecule type" value="Genomic_DNA"/>
</dbReference>
<keyword evidence="6" id="KW-0969">Cilium</keyword>
<dbReference type="InterPro" id="IPR053967">
    <property type="entry name" value="LlgE_F_G-like_D1"/>
</dbReference>
<evidence type="ECO:0000259" key="4">
    <source>
        <dbReference type="Pfam" id="PF06429"/>
    </source>
</evidence>
<evidence type="ECO:0000313" key="7">
    <source>
        <dbReference type="Proteomes" id="UP001237207"/>
    </source>
</evidence>
<reference evidence="6" key="1">
    <citation type="submission" date="2023-07" db="EMBL/GenBank/DDBJ databases">
        <title>Genomic Encyclopedia of Type Strains, Phase IV (KMG-IV): sequencing the most valuable type-strain genomes for metagenomic binning, comparative biology and taxonomic classification.</title>
        <authorList>
            <person name="Goeker M."/>
        </authorList>
    </citation>
    <scope>NUCLEOTIDE SEQUENCE</scope>
    <source>
        <strain evidence="6">DSM 23947</strain>
    </source>
</reference>
<proteinExistence type="inferred from homology"/>
<dbReference type="GO" id="GO:0009425">
    <property type="term" value="C:bacterial-type flagellum basal body"/>
    <property type="evidence" value="ECO:0007669"/>
    <property type="project" value="UniProtKB-SubCell"/>
</dbReference>
<dbReference type="NCBIfam" id="TIGR03506">
    <property type="entry name" value="FlgEFG_subfam"/>
    <property type="match status" value="1"/>
</dbReference>
<evidence type="ECO:0000259" key="3">
    <source>
        <dbReference type="Pfam" id="PF00460"/>
    </source>
</evidence>
<feature type="domain" description="Flagellar hook protein FlgE/F/G-like D1" evidence="5">
    <location>
        <begin position="103"/>
        <end position="169"/>
    </location>
</feature>
<dbReference type="InterPro" id="IPR010930">
    <property type="entry name" value="Flg_bb/hook_C_dom"/>
</dbReference>
<dbReference type="InterPro" id="IPR020013">
    <property type="entry name" value="Flagellar_FlgE/F/G"/>
</dbReference>
<dbReference type="InterPro" id="IPR037925">
    <property type="entry name" value="FlgE/F/G-like"/>
</dbReference>
<name>A0AAJ1SWG8_9BACI</name>
<feature type="domain" description="Flagellar basal body rod protein N-terminal" evidence="3">
    <location>
        <begin position="7"/>
        <end position="35"/>
    </location>
</feature>
<dbReference type="RefSeq" id="WP_307256109.1">
    <property type="nucleotide sequence ID" value="NZ_JAUSUC010000004.1"/>
</dbReference>
<dbReference type="Pfam" id="PF00460">
    <property type="entry name" value="Flg_bb_rod"/>
    <property type="match status" value="1"/>
</dbReference>
<sequence>MNRTMITATNTLNQLQKQLDIIGHNLANVDTNGYKRRESNFTELLVQQMNNQLNPARDLPRLTPRGIRMGVGAKLAQSQMVTTQGSLQETNRPLDFALTNENQFFKVLVQENGEGQIRYTRDGGFYVTPVNDREVMLVNAQGFPLLDEQNQFITFSSQSKEIQLQSGGVLDTGDGQFINLGIVMVDHPQYLEQKGGNLLGMPNNPPIPETEILRELTGIERQEISLQQGSLEKSNVDVAKEMTDMMNVQRSYQFQSRSITLADQMLGLVNGLR</sequence>
<gene>
    <name evidence="6" type="ORF">J2S13_000514</name>
</gene>
<keyword evidence="6" id="KW-0282">Flagellum</keyword>
<dbReference type="Pfam" id="PF06429">
    <property type="entry name" value="Flg_bbr_C"/>
    <property type="match status" value="1"/>
</dbReference>
<evidence type="ECO:0000313" key="6">
    <source>
        <dbReference type="EMBL" id="MDQ0214118.1"/>
    </source>
</evidence>
<dbReference type="PANTHER" id="PTHR30435">
    <property type="entry name" value="FLAGELLAR PROTEIN"/>
    <property type="match status" value="1"/>
</dbReference>
<keyword evidence="6" id="KW-0966">Cell projection</keyword>
<dbReference type="PANTHER" id="PTHR30435:SF19">
    <property type="entry name" value="FLAGELLAR BASAL-BODY ROD PROTEIN FLGG"/>
    <property type="match status" value="1"/>
</dbReference>
<comment type="caution">
    <text evidence="6">The sequence shown here is derived from an EMBL/GenBank/DDBJ whole genome shotgun (WGS) entry which is preliminary data.</text>
</comment>
<keyword evidence="7" id="KW-1185">Reference proteome</keyword>
<evidence type="ECO:0000259" key="5">
    <source>
        <dbReference type="Pfam" id="PF22692"/>
    </source>
</evidence>
<protein>
    <submittedName>
        <fullName evidence="6">Flagellar basal-body rod protein FlgG</fullName>
    </submittedName>
</protein>
<keyword evidence="2" id="KW-0975">Bacterial flagellum</keyword>